<protein>
    <submittedName>
        <fullName evidence="2">Uncharacterized protein</fullName>
    </submittedName>
</protein>
<sequence>MGLRPAANLPLSITLHLPCILISMSQRDSMGGRWQPRHHVTSSTASAGEPSTSIPKSPAQAQDPNSAPLPSPSPPSGSISQSVLTRDLITEHGSYLDVQASVGMLEHTLTIDMLNYIVVVVTLFMKEDLEERI</sequence>
<evidence type="ECO:0000256" key="1">
    <source>
        <dbReference type="SAM" id="MobiDB-lite"/>
    </source>
</evidence>
<feature type="compositionally biased region" description="Polar residues" evidence="1">
    <location>
        <begin position="41"/>
        <end position="63"/>
    </location>
</feature>
<organism evidence="2 3">
    <name type="scientific">Protopolystoma xenopodis</name>
    <dbReference type="NCBI Taxonomy" id="117903"/>
    <lineage>
        <taxon>Eukaryota</taxon>
        <taxon>Metazoa</taxon>
        <taxon>Spiralia</taxon>
        <taxon>Lophotrochozoa</taxon>
        <taxon>Platyhelminthes</taxon>
        <taxon>Monogenea</taxon>
        <taxon>Polyopisthocotylea</taxon>
        <taxon>Polystomatidea</taxon>
        <taxon>Polystomatidae</taxon>
        <taxon>Protopolystoma</taxon>
    </lineage>
</organism>
<feature type="region of interest" description="Disordered" evidence="1">
    <location>
        <begin position="29"/>
        <end position="82"/>
    </location>
</feature>
<dbReference type="AlphaFoldDB" id="A0A3S5ABP5"/>
<keyword evidence="3" id="KW-1185">Reference proteome</keyword>
<gene>
    <name evidence="2" type="ORF">PXEA_LOCUS10133</name>
</gene>
<accession>A0A3S5ABP5</accession>
<evidence type="ECO:0000313" key="2">
    <source>
        <dbReference type="EMBL" id="VEL16693.1"/>
    </source>
</evidence>
<dbReference type="EMBL" id="CAAALY010029509">
    <property type="protein sequence ID" value="VEL16693.1"/>
    <property type="molecule type" value="Genomic_DNA"/>
</dbReference>
<dbReference type="Proteomes" id="UP000784294">
    <property type="component" value="Unassembled WGS sequence"/>
</dbReference>
<name>A0A3S5ABP5_9PLAT</name>
<dbReference type="OrthoDB" id="10051416at2759"/>
<comment type="caution">
    <text evidence="2">The sequence shown here is derived from an EMBL/GenBank/DDBJ whole genome shotgun (WGS) entry which is preliminary data.</text>
</comment>
<proteinExistence type="predicted"/>
<reference evidence="2" key="1">
    <citation type="submission" date="2018-11" db="EMBL/GenBank/DDBJ databases">
        <authorList>
            <consortium name="Pathogen Informatics"/>
        </authorList>
    </citation>
    <scope>NUCLEOTIDE SEQUENCE</scope>
</reference>
<evidence type="ECO:0000313" key="3">
    <source>
        <dbReference type="Proteomes" id="UP000784294"/>
    </source>
</evidence>